<protein>
    <submittedName>
        <fullName evidence="1">Uncharacterized protein</fullName>
    </submittedName>
</protein>
<reference evidence="1 2" key="1">
    <citation type="journal article" date="2022" name="Int. J. Syst. Evol. Microbiol.">
        <title>Miniphocaeibacter halophilus sp. nov., an ammonium-tolerant acetate-producing bacterium isolated from a biogas system.</title>
        <authorList>
            <person name="Schnurer A."/>
            <person name="Singh A."/>
            <person name="Bi S."/>
            <person name="Qiao W."/>
            <person name="Westerholm M."/>
        </authorList>
    </citation>
    <scope>NUCLEOTIDE SEQUENCE [LARGE SCALE GENOMIC DNA]</scope>
    <source>
        <strain evidence="1 2">AMB_01</strain>
    </source>
</reference>
<keyword evidence="2" id="KW-1185">Reference proteome</keyword>
<evidence type="ECO:0000313" key="2">
    <source>
        <dbReference type="Proteomes" id="UP000595814"/>
    </source>
</evidence>
<gene>
    <name evidence="1" type="ORF">JFY71_05850</name>
</gene>
<organism evidence="1 2">
    <name type="scientific">Miniphocaeibacter halophilus</name>
    <dbReference type="NCBI Taxonomy" id="2931922"/>
    <lineage>
        <taxon>Bacteria</taxon>
        <taxon>Bacillati</taxon>
        <taxon>Bacillota</taxon>
        <taxon>Tissierellia</taxon>
        <taxon>Tissierellales</taxon>
        <taxon>Peptoniphilaceae</taxon>
        <taxon>Miniphocaeibacter</taxon>
    </lineage>
</organism>
<name>A0AC61MR41_9FIRM</name>
<accession>A0AC61MR41</accession>
<evidence type="ECO:0000313" key="1">
    <source>
        <dbReference type="EMBL" id="QQK06871.1"/>
    </source>
</evidence>
<sequence length="454" mass="51972">MKDEKLNYIVENSLGNIAQFVSFVNNKPNYIHINNHNNKNKTIKLLVEELLYSSKSHSVNIRSYREGSTKGHKLIYGLRIENIDEIINIIEKNSRENFVSIVNETIDVNDGGVSGVVMGNLIEFSPKDTPKAVEKEGVCSLPKEVGFYILEKVYGFKPEINFDENYRVEFSIHPNKEGVLKEHTIIWEYEKLQGSSTEKRIIWPNNFSKFLGDKVFGLLLLDSLGFDVPYATVVNRNVAPFYFGKKTGSFEKWIRTSPIEKEAGKYFTGKGWVDPFILMNEEEKKGKKDINIASLLSQDAVEGIYSGASIITKDESIVEGVKGQGDNFMVGRKSIEKLPTEILNKLEELNKKIRKYYSYLGDISIEWVCDNEKVWLVQMNQLKKYYGKDIIVEGNPRYYKKFYTSQGLESLRNEIENIKDKNIGIELIGNIGITSHFGDLLRQANIPSKIKRID</sequence>
<proteinExistence type="predicted"/>
<dbReference type="EMBL" id="CP066744">
    <property type="protein sequence ID" value="QQK06871.1"/>
    <property type="molecule type" value="Genomic_DNA"/>
</dbReference>
<dbReference type="Proteomes" id="UP000595814">
    <property type="component" value="Chromosome"/>
</dbReference>